<dbReference type="InterPro" id="IPR000403">
    <property type="entry name" value="PI3/4_kinase_cat_dom"/>
</dbReference>
<dbReference type="Pfam" id="PF02260">
    <property type="entry name" value="FATC"/>
    <property type="match status" value="1"/>
</dbReference>
<dbReference type="PROSITE" id="PS51190">
    <property type="entry name" value="FATC"/>
    <property type="match status" value="1"/>
</dbReference>
<dbReference type="Pfam" id="PF02259">
    <property type="entry name" value="FAT"/>
    <property type="match status" value="1"/>
</dbReference>
<evidence type="ECO:0000256" key="4">
    <source>
        <dbReference type="ARBA" id="ARBA00022553"/>
    </source>
</evidence>
<evidence type="ECO:0000256" key="5">
    <source>
        <dbReference type="ARBA" id="ARBA00022763"/>
    </source>
</evidence>
<keyword evidence="11" id="KW-1185">Reference proteome</keyword>
<evidence type="ECO:0000259" key="9">
    <source>
        <dbReference type="PROSITE" id="PS51190"/>
    </source>
</evidence>
<evidence type="ECO:0000313" key="11">
    <source>
        <dbReference type="Proteomes" id="UP000824469"/>
    </source>
</evidence>
<dbReference type="Gene3D" id="1.10.1070.11">
    <property type="entry name" value="Phosphatidylinositol 3-/4-kinase, catalytic domain"/>
    <property type="match status" value="1"/>
</dbReference>
<dbReference type="PANTHER" id="PTHR11139:SF68">
    <property type="entry name" value="DNA-DEPENDENT PROTEIN KINASE CATALYTIC SUBUNIT"/>
    <property type="match status" value="1"/>
</dbReference>
<dbReference type="InterPro" id="IPR014009">
    <property type="entry name" value="PIK_FAT"/>
</dbReference>
<dbReference type="InterPro" id="IPR045581">
    <property type="entry name" value="DNAPKcs_CC5"/>
</dbReference>
<evidence type="ECO:0000259" key="8">
    <source>
        <dbReference type="PROSITE" id="PS51189"/>
    </source>
</evidence>
<dbReference type="Gene3D" id="3.30.1010.10">
    <property type="entry name" value="Phosphatidylinositol 3-kinase Catalytic Subunit, Chain A, domain 4"/>
    <property type="match status" value="1"/>
</dbReference>
<dbReference type="SMART" id="SM00146">
    <property type="entry name" value="PI3Kc"/>
    <property type="match status" value="1"/>
</dbReference>
<reference evidence="10 11" key="1">
    <citation type="journal article" date="2021" name="Nat. Plants">
        <title>The Taxus genome provides insights into paclitaxel biosynthesis.</title>
        <authorList>
            <person name="Xiong X."/>
            <person name="Gou J."/>
            <person name="Liao Q."/>
            <person name="Li Y."/>
            <person name="Zhou Q."/>
            <person name="Bi G."/>
            <person name="Li C."/>
            <person name="Du R."/>
            <person name="Wang X."/>
            <person name="Sun T."/>
            <person name="Guo L."/>
            <person name="Liang H."/>
            <person name="Lu P."/>
            <person name="Wu Y."/>
            <person name="Zhang Z."/>
            <person name="Ro D.K."/>
            <person name="Shang Y."/>
            <person name="Huang S."/>
            <person name="Yan J."/>
        </authorList>
    </citation>
    <scope>NUCLEOTIDE SEQUENCE [LARGE SCALE GENOMIC DNA]</scope>
    <source>
        <strain evidence="10">Ta-2019</strain>
    </source>
</reference>
<keyword evidence="4" id="KW-0597">Phosphoprotein</keyword>
<keyword evidence="6" id="KW-0539">Nucleus</keyword>
<dbReference type="OMA" id="MHRIANE"/>
<dbReference type="Pfam" id="PF00454">
    <property type="entry name" value="PI3_PI4_kinase"/>
    <property type="match status" value="1"/>
</dbReference>
<keyword evidence="5" id="KW-0227">DNA damage</keyword>
<dbReference type="CDD" id="cd05172">
    <property type="entry name" value="PIKKc_DNA-PK"/>
    <property type="match status" value="1"/>
</dbReference>
<protein>
    <recommendedName>
        <fullName evidence="2">DNA-dependent protein kinase catalytic subunit</fullName>
    </recommendedName>
</protein>
<dbReference type="SMART" id="SM01344">
    <property type="entry name" value="NUC194"/>
    <property type="match status" value="1"/>
</dbReference>
<dbReference type="GO" id="GO:0000723">
    <property type="term" value="P:telomere maintenance"/>
    <property type="evidence" value="ECO:0007669"/>
    <property type="project" value="TreeGrafter"/>
</dbReference>
<dbReference type="Pfam" id="PF08163">
    <property type="entry name" value="DNAPKcs_CC3"/>
    <property type="match status" value="1"/>
</dbReference>
<dbReference type="SMART" id="SM01343">
    <property type="entry name" value="FATC"/>
    <property type="match status" value="1"/>
</dbReference>
<proteinExistence type="predicted"/>
<dbReference type="InterPro" id="IPR011009">
    <property type="entry name" value="Kinase-like_dom_sf"/>
</dbReference>
<dbReference type="GO" id="GO:0005730">
    <property type="term" value="C:nucleolus"/>
    <property type="evidence" value="ECO:0007669"/>
    <property type="project" value="UniProtKB-SubCell"/>
</dbReference>
<feature type="domain" description="PI3K/PI4K catalytic" evidence="7">
    <location>
        <begin position="2492"/>
        <end position="2842"/>
    </location>
</feature>
<gene>
    <name evidence="10" type="ORF">KI387_036070</name>
</gene>
<dbReference type="SUPFAM" id="SSF56112">
    <property type="entry name" value="Protein kinase-like (PK-like)"/>
    <property type="match status" value="1"/>
</dbReference>
<evidence type="ECO:0000256" key="2">
    <source>
        <dbReference type="ARBA" id="ARBA00018077"/>
    </source>
</evidence>
<dbReference type="InterPro" id="IPR003152">
    <property type="entry name" value="FATC_dom"/>
</dbReference>
<dbReference type="InterPro" id="IPR003151">
    <property type="entry name" value="PIK-rel_kinase_FAT"/>
</dbReference>
<feature type="domain" description="FAT" evidence="8">
    <location>
        <begin position="1644"/>
        <end position="2301"/>
    </location>
</feature>
<dbReference type="InterPro" id="IPR037706">
    <property type="entry name" value="DNA-PK_dom"/>
</dbReference>
<dbReference type="InterPro" id="IPR036940">
    <property type="entry name" value="PI3/4_kinase_cat_sf"/>
</dbReference>
<comment type="caution">
    <text evidence="10">The sequence shown here is derived from an EMBL/GenBank/DDBJ whole genome shotgun (WGS) entry which is preliminary data.</text>
</comment>
<dbReference type="GO" id="GO:0006303">
    <property type="term" value="P:double-strand break repair via nonhomologous end joining"/>
    <property type="evidence" value="ECO:0007669"/>
    <property type="project" value="InterPro"/>
</dbReference>
<dbReference type="EMBL" id="JAHRHJ020000007">
    <property type="protein sequence ID" value="KAH9308159.1"/>
    <property type="molecule type" value="Genomic_DNA"/>
</dbReference>
<comment type="subcellular location">
    <subcellularLocation>
        <location evidence="1">Nucleus</location>
        <location evidence="1">Nucleolus</location>
    </subcellularLocation>
</comment>
<dbReference type="InterPro" id="IPR012582">
    <property type="entry name" value="DNAPKcs_CC3"/>
</dbReference>
<dbReference type="InterPro" id="IPR050517">
    <property type="entry name" value="DDR_Repair_Kinase"/>
</dbReference>
<dbReference type="PROSITE" id="PS51189">
    <property type="entry name" value="FAT"/>
    <property type="match status" value="1"/>
</dbReference>
<evidence type="ECO:0000256" key="6">
    <source>
        <dbReference type="ARBA" id="ARBA00023242"/>
    </source>
</evidence>
<evidence type="ECO:0000256" key="1">
    <source>
        <dbReference type="ARBA" id="ARBA00004604"/>
    </source>
</evidence>
<dbReference type="Pfam" id="PF19704">
    <property type="entry name" value="DNAPKcs_CC5"/>
    <property type="match status" value="2"/>
</dbReference>
<keyword evidence="3" id="KW-0723">Serine/threonine-protein kinase</keyword>
<evidence type="ECO:0000259" key="7">
    <source>
        <dbReference type="PROSITE" id="PS50290"/>
    </source>
</evidence>
<keyword evidence="3" id="KW-0808">Transferase</keyword>
<dbReference type="SUPFAM" id="SSF48371">
    <property type="entry name" value="ARM repeat"/>
    <property type="match status" value="1"/>
</dbReference>
<dbReference type="InterPro" id="IPR016024">
    <property type="entry name" value="ARM-type_fold"/>
</dbReference>
<dbReference type="PANTHER" id="PTHR11139">
    <property type="entry name" value="ATAXIA TELANGIECTASIA MUTATED ATM -RELATED"/>
    <property type="match status" value="1"/>
</dbReference>
<dbReference type="PROSITE" id="PS50290">
    <property type="entry name" value="PI3_4_KINASE_3"/>
    <property type="match status" value="1"/>
</dbReference>
<feature type="domain" description="FATC" evidence="9">
    <location>
        <begin position="2888"/>
        <end position="2920"/>
    </location>
</feature>
<keyword evidence="3" id="KW-0418">Kinase</keyword>
<sequence length="2920" mass="331791">MWLFNSICEILPVGSSANWFKSKFKRVEQVKNAMNAFDIGLLFPDLNSDKCTVEMIEIWMKKFACSLEWFEWALKQQLISLNNISMETGQPILSIGSAVNIFLQNICEDTYLDLLAPLTPSQKECHGYLRVKTIFNLLKFLEVMLYVELGLKEGIQVYQERTSVQLKEDGRIHKLLPFNETLFQNLICEVLFHPQKIAYSSLESQSVEDLMRQSMKIIKFLSLASSVFKQSFIHSLKSFLSERKIELDLNSFSCSKHTDLVNTMYFLKGYQQLHLAGVLLPALGKENAKSTGHKLLNSLLSLEHARLPALQSVALEILTVAIALGVTASQLLEIVLDHKRLVHSETGKLEEMTAGSQFYFNLRNVIVQQMKFSYKECMSVLLQESVQNFTARLLLIAVLDDYLKNESITKSSFLRECLKHVHLLKLCCNPEATLSDRLFFLEILQKLLMLDTSYDTVLSENQPSFCFVIESYFLLFDSSQLVSDLRATKLMQRNTVMTVKSNALVIAPYFFKYSIDSTFLSRLVDVLTKVVTDHLLVRETDIPVGSNERVSYIQMLQRLGDAILMANRLELLEVIFPLFQSHVKLAKKKAQEIVELYAEIVGENRGIACVHCLKMLNDCHKVPSLRRAVFDYMFVPMINRASVDFIVGWYEEHIVEFKQIFEKHRERIQSALETEQEYLVVRICHYKMVELLFSRLDAKTIKDRITPVVSNQMLIQHAISDSRAKNDPAAFPFPENIILWRELHIAAYNCLAEIVMRTQDQEKMYAVLFKDFPGKPLWQNIVDCSKVYNNFPVETSMLQTSYLAVKSMRAERSPTKRSSGALSLSSQYIAGATLTEEPVLISTFVNDSQKRTGDEVNMDTVNDNGGQVAAESFQGNDLNSIQNSGEELVEKEALDQDDFDRHPSMGIILQLIEHCQQKFGVKSADDGMPEWMKSLYVTLDNVVTPINVCLFIAKIISKARKVLVSFASTWFCPYVQVILRDPDHSGGRTFHYMLRDICITILEWNLPVAPDIHVASGLMNHLISVAAHTSKLVLQSNLEIIRLYMQAWKDSMSLDRCTIIHYLMIGGGNPNVNDKSIGIQRSVGLQLLGAMAASDISLCGSSDDFTLSEDDLCRALLLNVSYKLKNVYQAAAELIGIVLKYTEEGKLGIKEHLLQSPLKQTLLSLFKDGDPGQFLNIIDKITIHFPPFLDSYAAMVLDLLARIHGVFRITALDILLRRAGPIPNLFNTIAPFLSKLLMHRDQIAQLKSLQLVSELVKDLPHSKITEKVLPVLYETFTAHDNINCRQLYFNILIFLYKEKGMDKNNLLRHHLLLGLIDESDVVKHNLQSFWHSELSHDLCLRFLQMVNYIYDPDIEHSWAQITINLLLKLCEDSVDFGRPVFNAPLSDCEFHEYTINTSWLGGTLPMTPLFSETQLGNLNSLDTTVQESESVDLKGKAKTQNIIRATYVPSQSPLLSYTQNSIYGDTEAGRSLLALSQYDGKSSVGILQHEGKTLVDKETGLKRRILHSSLANSQAKINAINAVRRRQSRLAQQSLERANRVQMMRKYRIGELPDIEIAHKDVIIPLSVLAEKDDVFSRLFLIVLSDSIYSLHPTELHKAEDELKVTIRDGIEEALRRTRNSISFVGCAMDLCLEMKDSWIQPKLVGSASQKSRNFHTGILFLENAILHETPPDKVLEASRKRHCGSSRRVGKEDVVVEAWLELVKLYNSIGEHDVVLSIHKKSLTKAAITGHALESQLRGDSNKALQLYDNAITQFEGANAEEGIDITSVEQDIWYNQRLQCLVDLNRWQDIMEDTLFQIKQDASEEPDFQRLWSPGIQDPYLRLFIKASLKLTTYSSLLADFIQCALESPTKRDLLHDKFSVELATFAVINDQFDLAKFYIQKGYDSFRQQWSSIHPLATVSRHLLVRQLQRIIELNEFVELISTTNERIQLKSLLAMWQNRWPTPEFDDVEAWDDIVQNRLVYIQKYQGHVRKHEADEKFSGQLAADLDSERAYTFFQAAKGLMRQGSYDAAQGYMNQYMVAIENSSRTEKLDFNFFKVLVKLRCLQADRESTVNVYEAVKMLQQVLEYVTTTAVKQKYQTQTHWQIGLKLLKGNVTSQLVRASLKVLPADHASAGAVENCISLVSSAYTAYSGLLEEVATVAQLKKDALFSSKRLSKVFLKFAFFCDELLACTKYGQWGSQVQSRIKEGNPSTGLPHSSVYPSFIVKYIMKAVRLYNSMQVQHGIARVLTLLGHYKETHLEFNSQMKGTPCWLFIAWIPQMLAVVDRDEGEILVGLLEEIAQSYPQSLYFPFNVSRSDFGTVGRERTKRLEILLDNPIMKGFARALEDLTFPEQRLRNALVLLKTHLSVGNNKAAQEIFDDMFVDCLDVRCMLDENRKSGEYNLKFARDYSKRILKALGENGSKLKSMDEKHFTEALKDVMLNLMNSHKNLQVGKISLSSLSKWMADFDGSYSSIHDKEDYGKTVIEVPGCYSSFKKPEPISHVKLMSFDQTLLSLSSKQRPKILKMRGSDEQDYKFVVKGGEDLRLDQRIEQLFDIMNTVLLRDSSCARRKLSLRTYAVIPISKQCGIMQFVEGTTVLEDVIKDGLMHRLPTTGQQASGQGKNTPTGLLSLVRSQYHEWIEKKGASKIVSENYTNMYRKIGADEVGQKMHSFMSQLPWDSLKTGIARLATSAESFLALRTQFVRSLSVLSICGYIAGVGDRHLSNFLMDTKNGMLVPIDFGYSFGTGVILLPVPELIPFRLTSQFINLLLPLDSIGLLQNDMVRTLSALHANREIISAVLDIFVNEPLVDWKNEAMKTAALRQTELSGGGSESQPRQVSSHEQQHVALKIENAHRKLNFWNPADITISELNSSIHSSKPYLSDLEKIVRGNPEYNVRARIQRTVCESIQEQVDCLIDQATDLNLLGRIWVGWQPWL</sequence>
<dbReference type="Proteomes" id="UP000824469">
    <property type="component" value="Unassembled WGS sequence"/>
</dbReference>
<accession>A0AA38FQK2</accession>
<name>A0AA38FQK2_TAXCH</name>
<evidence type="ECO:0000313" key="10">
    <source>
        <dbReference type="EMBL" id="KAH9308159.1"/>
    </source>
</evidence>
<organism evidence="10 11">
    <name type="scientific">Taxus chinensis</name>
    <name type="common">Chinese yew</name>
    <name type="synonym">Taxus wallichiana var. chinensis</name>
    <dbReference type="NCBI Taxonomy" id="29808"/>
    <lineage>
        <taxon>Eukaryota</taxon>
        <taxon>Viridiplantae</taxon>
        <taxon>Streptophyta</taxon>
        <taxon>Embryophyta</taxon>
        <taxon>Tracheophyta</taxon>
        <taxon>Spermatophyta</taxon>
        <taxon>Pinopsida</taxon>
        <taxon>Pinidae</taxon>
        <taxon>Conifers II</taxon>
        <taxon>Cupressales</taxon>
        <taxon>Taxaceae</taxon>
        <taxon>Taxus</taxon>
    </lineage>
</organism>
<evidence type="ECO:0000256" key="3">
    <source>
        <dbReference type="ARBA" id="ARBA00022527"/>
    </source>
</evidence>
<dbReference type="GO" id="GO:0004677">
    <property type="term" value="F:DNA-dependent protein kinase activity"/>
    <property type="evidence" value="ECO:0007669"/>
    <property type="project" value="InterPro"/>
</dbReference>